<evidence type="ECO:0000256" key="4">
    <source>
        <dbReference type="ARBA" id="ARBA00023136"/>
    </source>
</evidence>
<organism evidence="7 8">
    <name type="scientific">Adineta ricciae</name>
    <name type="common">Rotifer</name>
    <dbReference type="NCBI Taxonomy" id="249248"/>
    <lineage>
        <taxon>Eukaryota</taxon>
        <taxon>Metazoa</taxon>
        <taxon>Spiralia</taxon>
        <taxon>Gnathifera</taxon>
        <taxon>Rotifera</taxon>
        <taxon>Eurotatoria</taxon>
        <taxon>Bdelloidea</taxon>
        <taxon>Adinetida</taxon>
        <taxon>Adinetidae</taxon>
        <taxon>Adineta</taxon>
    </lineage>
</organism>
<dbReference type="AlphaFoldDB" id="A0A814UET7"/>
<reference evidence="7" key="1">
    <citation type="submission" date="2021-02" db="EMBL/GenBank/DDBJ databases">
        <authorList>
            <person name="Nowell W R."/>
        </authorList>
    </citation>
    <scope>NUCLEOTIDE SEQUENCE</scope>
</reference>
<feature type="transmembrane region" description="Helical" evidence="5">
    <location>
        <begin position="12"/>
        <end position="33"/>
    </location>
</feature>
<feature type="transmembrane region" description="Helical" evidence="5">
    <location>
        <begin position="90"/>
        <end position="108"/>
    </location>
</feature>
<keyword evidence="3 5" id="KW-1133">Transmembrane helix</keyword>
<name>A0A814UET7_ADIRI</name>
<dbReference type="InterPro" id="IPR017452">
    <property type="entry name" value="GPCR_Rhodpsn_7TM"/>
</dbReference>
<feature type="transmembrane region" description="Helical" evidence="5">
    <location>
        <begin position="257"/>
        <end position="279"/>
    </location>
</feature>
<feature type="transmembrane region" description="Helical" evidence="5">
    <location>
        <begin position="213"/>
        <end position="237"/>
    </location>
</feature>
<dbReference type="PROSITE" id="PS50262">
    <property type="entry name" value="G_PROTEIN_RECEP_F1_2"/>
    <property type="match status" value="1"/>
</dbReference>
<feature type="transmembrane region" description="Helical" evidence="5">
    <location>
        <begin position="45"/>
        <end position="70"/>
    </location>
</feature>
<sequence>MVFWSYVTQNVARYLGITVFIINMFGTVMKILLFSTRRQYRVKPCIFFILLSSAGCFVHLIYATFGRILSSGFGVNLTQTVLVICKLREYAFISIQLISITADWLTMVDQFLVTSRDARLRHLSNMKTARYVTIGLVVFWFLYGIPIFIVTSIQLNLCVVNDPIVFILYSSVTVWIFNVSVPLIMTIVFGLLTYRNIHSVQNLPRSQSIDRQVLLTVGVQACFILIALLPYAIFTIYSTITNYQCKSNEQRDIEGFILNMISYIGIFRCGAGFYMCLIVSNRFREETKRCFHCFRRTQRNVIQPVRLTSQVKNMHLRSNRR</sequence>
<dbReference type="Proteomes" id="UP000663828">
    <property type="component" value="Unassembled WGS sequence"/>
</dbReference>
<evidence type="ECO:0000313" key="8">
    <source>
        <dbReference type="Proteomes" id="UP000663828"/>
    </source>
</evidence>
<keyword evidence="8" id="KW-1185">Reference proteome</keyword>
<evidence type="ECO:0000256" key="1">
    <source>
        <dbReference type="ARBA" id="ARBA00004370"/>
    </source>
</evidence>
<comment type="subcellular location">
    <subcellularLocation>
        <location evidence="1">Membrane</location>
    </subcellularLocation>
</comment>
<evidence type="ECO:0000313" key="7">
    <source>
        <dbReference type="EMBL" id="CAF1173610.1"/>
    </source>
</evidence>
<gene>
    <name evidence="7" type="ORF">XAT740_LOCUS22173</name>
</gene>
<keyword evidence="4 5" id="KW-0472">Membrane</keyword>
<dbReference type="EMBL" id="CAJNOR010001620">
    <property type="protein sequence ID" value="CAF1173610.1"/>
    <property type="molecule type" value="Genomic_DNA"/>
</dbReference>
<dbReference type="GO" id="GO:0016020">
    <property type="term" value="C:membrane"/>
    <property type="evidence" value="ECO:0007669"/>
    <property type="project" value="UniProtKB-SubCell"/>
</dbReference>
<dbReference type="SUPFAM" id="SSF81321">
    <property type="entry name" value="Family A G protein-coupled receptor-like"/>
    <property type="match status" value="1"/>
</dbReference>
<comment type="caution">
    <text evidence="7">The sequence shown here is derived from an EMBL/GenBank/DDBJ whole genome shotgun (WGS) entry which is preliminary data.</text>
</comment>
<feature type="domain" description="G-protein coupled receptors family 1 profile" evidence="6">
    <location>
        <begin position="26"/>
        <end position="276"/>
    </location>
</feature>
<proteinExistence type="predicted"/>
<evidence type="ECO:0000256" key="3">
    <source>
        <dbReference type="ARBA" id="ARBA00022989"/>
    </source>
</evidence>
<feature type="transmembrane region" description="Helical" evidence="5">
    <location>
        <begin position="166"/>
        <end position="192"/>
    </location>
</feature>
<keyword evidence="2 5" id="KW-0812">Transmembrane</keyword>
<evidence type="ECO:0000256" key="5">
    <source>
        <dbReference type="SAM" id="Phobius"/>
    </source>
</evidence>
<accession>A0A814UET7</accession>
<evidence type="ECO:0000259" key="6">
    <source>
        <dbReference type="PROSITE" id="PS50262"/>
    </source>
</evidence>
<feature type="transmembrane region" description="Helical" evidence="5">
    <location>
        <begin position="129"/>
        <end position="154"/>
    </location>
</feature>
<dbReference type="Gene3D" id="1.20.1070.10">
    <property type="entry name" value="Rhodopsin 7-helix transmembrane proteins"/>
    <property type="match status" value="1"/>
</dbReference>
<protein>
    <recommendedName>
        <fullName evidence="6">G-protein coupled receptors family 1 profile domain-containing protein</fullName>
    </recommendedName>
</protein>
<evidence type="ECO:0000256" key="2">
    <source>
        <dbReference type="ARBA" id="ARBA00022692"/>
    </source>
</evidence>